<feature type="domain" description="TnsA endonuclease N-terminal" evidence="1">
    <location>
        <begin position="15"/>
        <end position="89"/>
    </location>
</feature>
<dbReference type="EMBL" id="NCTK01000001">
    <property type="protein sequence ID" value="OYQ13315.1"/>
    <property type="molecule type" value="Genomic_DNA"/>
</dbReference>
<sequence length="180" mass="20396">MLEGKFIRLCELSPLVRSYEVQPSFESLSVGDRSEQYVPDVRVYFVDGTQGWFEVKPDVRMKSARVACRMAAAEAHFAQSGRRFRVVTDKQLEMEPRASNVLEVMYHRRTPLTSAELEQFRHKLESNSPRTLSDFISVVGPCDAWRLLGLGIVGVDLDQPIVPDAVIYLEGGHRHADLFA</sequence>
<reference evidence="2 3" key="1">
    <citation type="submission" date="2017-04" db="EMBL/GenBank/DDBJ databases">
        <title>Genome Announcement: Closed genomes of Ralstonia solanacearum strains K60, UW551, and UW700.</title>
        <authorList>
            <person name="Hayes M."/>
            <person name="Macintyre A.M."/>
            <person name="Allen C."/>
        </authorList>
    </citation>
    <scope>NUCLEOTIDE SEQUENCE [LARGE SCALE GENOMIC DNA]</scope>
    <source>
        <strain evidence="2 3">UW25</strain>
    </source>
</reference>
<organism evidence="2 3">
    <name type="scientific">Ralstonia solanacearum K60</name>
    <dbReference type="NCBI Taxonomy" id="1091042"/>
    <lineage>
        <taxon>Bacteria</taxon>
        <taxon>Pseudomonadati</taxon>
        <taxon>Pseudomonadota</taxon>
        <taxon>Betaproteobacteria</taxon>
        <taxon>Burkholderiales</taxon>
        <taxon>Burkholderiaceae</taxon>
        <taxon>Ralstonia</taxon>
        <taxon>Ralstonia solanacearum species complex</taxon>
    </lineage>
</organism>
<evidence type="ECO:0000259" key="1">
    <source>
        <dbReference type="Pfam" id="PF08722"/>
    </source>
</evidence>
<accession>A0AAP7ZMF5</accession>
<name>A0AAP7ZMF5_RALSL</name>
<dbReference type="InterPro" id="IPR014833">
    <property type="entry name" value="TnsA_N"/>
</dbReference>
<proteinExistence type="predicted"/>
<comment type="caution">
    <text evidence="2">The sequence shown here is derived from an EMBL/GenBank/DDBJ whole genome shotgun (WGS) entry which is preliminary data.</text>
</comment>
<protein>
    <submittedName>
        <fullName evidence="2">Transposase</fullName>
    </submittedName>
</protein>
<evidence type="ECO:0000313" key="3">
    <source>
        <dbReference type="Proteomes" id="UP000216164"/>
    </source>
</evidence>
<evidence type="ECO:0000313" key="2">
    <source>
        <dbReference type="EMBL" id="OYQ13315.1"/>
    </source>
</evidence>
<gene>
    <name evidence="2" type="ORF">B7R77_08655</name>
</gene>
<dbReference type="Proteomes" id="UP000216164">
    <property type="component" value="Unassembled WGS sequence"/>
</dbReference>
<dbReference type="Pfam" id="PF08722">
    <property type="entry name" value="Tn7_TnsA-like_N"/>
    <property type="match status" value="1"/>
</dbReference>
<dbReference type="AlphaFoldDB" id="A0AAP7ZMF5"/>